<dbReference type="InterPro" id="IPR035965">
    <property type="entry name" value="PAS-like_dom_sf"/>
</dbReference>
<dbReference type="SUPFAM" id="SSF47384">
    <property type="entry name" value="Homodimeric domain of signal transducing histidine kinase"/>
    <property type="match status" value="1"/>
</dbReference>
<dbReference type="SUPFAM" id="SSF55785">
    <property type="entry name" value="PYP-like sensor domain (PAS domain)"/>
    <property type="match status" value="1"/>
</dbReference>
<sequence>MRLGIENKIMLPFLLLVIIPVLSVGVVSYLGSFNHLLNNEKKLSANELNNAAFALDNLYQIGIDNGLSPEDLRFKTTEFLYEKNMAGFFLDTGRFEGVIEDPELEKALLVAMQDMPGRFEGELALPGRDFSRRFLVYKLVPRQNLVLFKPVQMDYLAPPLFEIQKYTILVALVGVILAVELTILIAHSLSRPIRGLADVCREIGKGNLAPRFEIKRNDEIGILAESIRDMSVKLDEKKQQLLKVQRLNEEILQHTTTGILTTDHTGRVVAVNDTAKDIMRCDGASNSPVLDELLNLAVLTLEYGKPLHVIKQVEDNQDRRYIEVNTALFDDEMDQKGVVVSFQDVTRKRKIEERIETINRLTSLGELAAGLAHEIRNPLAGMKTSCQVLAARLKDNQQYLPLLEGVQAEINRLGNLVTDLLGFARTTPTRITAVDIQEVVYNAKFLLDKQLANGNIAFSVQTPTNLPPVKADKDHLRQIFLNLFMNAVKFMPNGGTLEVKIEPSDSKSLCIKVTDTGVGIAPGNLYKIFNPFFSTDPRGTGLGLSVVQKLVAENEGTIDVESEPGRTTFTIQLPVMGRG</sequence>
<dbReference type="InterPro" id="IPR036097">
    <property type="entry name" value="HisK_dim/P_sf"/>
</dbReference>
<keyword evidence="14" id="KW-1185">Reference proteome</keyword>
<dbReference type="Gene3D" id="1.10.287.130">
    <property type="match status" value="1"/>
</dbReference>
<feature type="domain" description="Histidine kinase" evidence="11">
    <location>
        <begin position="370"/>
        <end position="577"/>
    </location>
</feature>
<dbReference type="Gene3D" id="3.30.565.10">
    <property type="entry name" value="Histidine kinase-like ATPase, C-terminal domain"/>
    <property type="match status" value="1"/>
</dbReference>
<dbReference type="AlphaFoldDB" id="A0A1I6E618"/>
<dbReference type="Gene3D" id="6.10.340.10">
    <property type="match status" value="1"/>
</dbReference>
<evidence type="ECO:0000256" key="8">
    <source>
        <dbReference type="ARBA" id="ARBA00022840"/>
    </source>
</evidence>
<dbReference type="GO" id="GO:0016020">
    <property type="term" value="C:membrane"/>
    <property type="evidence" value="ECO:0007669"/>
    <property type="project" value="UniProtKB-SubCell"/>
</dbReference>
<dbReference type="SMART" id="SM00304">
    <property type="entry name" value="HAMP"/>
    <property type="match status" value="1"/>
</dbReference>
<evidence type="ECO:0000256" key="1">
    <source>
        <dbReference type="ARBA" id="ARBA00000085"/>
    </source>
</evidence>
<dbReference type="Pfam" id="PF00512">
    <property type="entry name" value="HisKA"/>
    <property type="match status" value="1"/>
</dbReference>
<dbReference type="InterPro" id="IPR036890">
    <property type="entry name" value="HATPase_C_sf"/>
</dbReference>
<dbReference type="EC" id="2.7.13.3" evidence="3"/>
<keyword evidence="7 13" id="KW-0418">Kinase</keyword>
<accession>A0A1I6E618</accession>
<evidence type="ECO:0000313" key="14">
    <source>
        <dbReference type="Proteomes" id="UP000199584"/>
    </source>
</evidence>
<feature type="domain" description="HAMP" evidence="12">
    <location>
        <begin position="187"/>
        <end position="239"/>
    </location>
</feature>
<dbReference type="Proteomes" id="UP000199584">
    <property type="component" value="Unassembled WGS sequence"/>
</dbReference>
<keyword evidence="6" id="KW-0547">Nucleotide-binding</keyword>
<dbReference type="RefSeq" id="WP_092485872.1">
    <property type="nucleotide sequence ID" value="NZ_FOYM01000027.1"/>
</dbReference>
<dbReference type="GO" id="GO:0000155">
    <property type="term" value="F:phosphorelay sensor kinase activity"/>
    <property type="evidence" value="ECO:0007669"/>
    <property type="project" value="InterPro"/>
</dbReference>
<keyword evidence="9" id="KW-0902">Two-component regulatory system</keyword>
<dbReference type="STRING" id="39060.SAMN05660706_1277"/>
<dbReference type="PANTHER" id="PTHR43065">
    <property type="entry name" value="SENSOR HISTIDINE KINASE"/>
    <property type="match status" value="1"/>
</dbReference>
<dbReference type="Pfam" id="PF00672">
    <property type="entry name" value="HAMP"/>
    <property type="match status" value="1"/>
</dbReference>
<dbReference type="PRINTS" id="PR00344">
    <property type="entry name" value="BCTRLSENSOR"/>
</dbReference>
<dbReference type="OrthoDB" id="9764522at2"/>
<evidence type="ECO:0000259" key="11">
    <source>
        <dbReference type="PROSITE" id="PS50109"/>
    </source>
</evidence>
<dbReference type="SUPFAM" id="SSF158472">
    <property type="entry name" value="HAMP domain-like"/>
    <property type="match status" value="1"/>
</dbReference>
<comment type="catalytic activity">
    <reaction evidence="1">
        <text>ATP + protein L-histidine = ADP + protein N-phospho-L-histidine.</text>
        <dbReference type="EC" id="2.7.13.3"/>
    </reaction>
</comment>
<organism evidence="13 14">
    <name type="scientific">Desulfoscipio geothermicus DSM 3669</name>
    <dbReference type="NCBI Taxonomy" id="1121426"/>
    <lineage>
        <taxon>Bacteria</taxon>
        <taxon>Bacillati</taxon>
        <taxon>Bacillota</taxon>
        <taxon>Clostridia</taxon>
        <taxon>Eubacteriales</taxon>
        <taxon>Desulfallaceae</taxon>
        <taxon>Desulfoscipio</taxon>
    </lineage>
</organism>
<evidence type="ECO:0000256" key="10">
    <source>
        <dbReference type="SAM" id="Phobius"/>
    </source>
</evidence>
<dbReference type="GO" id="GO:0005524">
    <property type="term" value="F:ATP binding"/>
    <property type="evidence" value="ECO:0007669"/>
    <property type="project" value="UniProtKB-KW"/>
</dbReference>
<protein>
    <recommendedName>
        <fullName evidence="3">histidine kinase</fullName>
        <ecNumber evidence="3">2.7.13.3</ecNumber>
    </recommendedName>
</protein>
<dbReference type="InterPro" id="IPR005467">
    <property type="entry name" value="His_kinase_dom"/>
</dbReference>
<dbReference type="EMBL" id="FOYM01000027">
    <property type="protein sequence ID" value="SFR13189.1"/>
    <property type="molecule type" value="Genomic_DNA"/>
</dbReference>
<dbReference type="InterPro" id="IPR003594">
    <property type="entry name" value="HATPase_dom"/>
</dbReference>
<keyword evidence="4" id="KW-0597">Phosphoprotein</keyword>
<dbReference type="InterPro" id="IPR004358">
    <property type="entry name" value="Sig_transdc_His_kin-like_C"/>
</dbReference>
<evidence type="ECO:0000256" key="9">
    <source>
        <dbReference type="ARBA" id="ARBA00023012"/>
    </source>
</evidence>
<dbReference type="PANTHER" id="PTHR43065:SF10">
    <property type="entry name" value="PEROXIDE STRESS-ACTIVATED HISTIDINE KINASE MAK3"/>
    <property type="match status" value="1"/>
</dbReference>
<name>A0A1I6E618_9FIRM</name>
<keyword evidence="10" id="KW-0472">Membrane</keyword>
<evidence type="ECO:0000256" key="7">
    <source>
        <dbReference type="ARBA" id="ARBA00022777"/>
    </source>
</evidence>
<evidence type="ECO:0000259" key="12">
    <source>
        <dbReference type="PROSITE" id="PS50885"/>
    </source>
</evidence>
<evidence type="ECO:0000313" key="13">
    <source>
        <dbReference type="EMBL" id="SFR13189.1"/>
    </source>
</evidence>
<evidence type="ECO:0000256" key="4">
    <source>
        <dbReference type="ARBA" id="ARBA00022553"/>
    </source>
</evidence>
<dbReference type="InterPro" id="IPR003661">
    <property type="entry name" value="HisK_dim/P_dom"/>
</dbReference>
<keyword evidence="5" id="KW-0808">Transferase</keyword>
<keyword evidence="10" id="KW-1133">Transmembrane helix</keyword>
<dbReference type="PROSITE" id="PS50109">
    <property type="entry name" value="HIS_KIN"/>
    <property type="match status" value="1"/>
</dbReference>
<dbReference type="InterPro" id="IPR003660">
    <property type="entry name" value="HAMP_dom"/>
</dbReference>
<proteinExistence type="predicted"/>
<dbReference type="SMART" id="SM00388">
    <property type="entry name" value="HisKA"/>
    <property type="match status" value="1"/>
</dbReference>
<feature type="transmembrane region" description="Helical" evidence="10">
    <location>
        <begin position="166"/>
        <end position="186"/>
    </location>
</feature>
<gene>
    <name evidence="13" type="ORF">SAMN05660706_1277</name>
</gene>
<evidence type="ECO:0000256" key="3">
    <source>
        <dbReference type="ARBA" id="ARBA00012438"/>
    </source>
</evidence>
<dbReference type="PROSITE" id="PS50885">
    <property type="entry name" value="HAMP"/>
    <property type="match status" value="1"/>
</dbReference>
<dbReference type="Gene3D" id="3.30.450.20">
    <property type="entry name" value="PAS domain"/>
    <property type="match status" value="1"/>
</dbReference>
<comment type="subcellular location">
    <subcellularLocation>
        <location evidence="2">Membrane</location>
    </subcellularLocation>
</comment>
<evidence type="ECO:0000256" key="2">
    <source>
        <dbReference type="ARBA" id="ARBA00004370"/>
    </source>
</evidence>
<evidence type="ECO:0000256" key="5">
    <source>
        <dbReference type="ARBA" id="ARBA00022679"/>
    </source>
</evidence>
<evidence type="ECO:0000256" key="6">
    <source>
        <dbReference type="ARBA" id="ARBA00022741"/>
    </source>
</evidence>
<dbReference type="CDD" id="cd00082">
    <property type="entry name" value="HisKA"/>
    <property type="match status" value="1"/>
</dbReference>
<keyword evidence="10" id="KW-0812">Transmembrane</keyword>
<dbReference type="CDD" id="cd06225">
    <property type="entry name" value="HAMP"/>
    <property type="match status" value="1"/>
</dbReference>
<reference evidence="14" key="1">
    <citation type="submission" date="2016-10" db="EMBL/GenBank/DDBJ databases">
        <authorList>
            <person name="Varghese N."/>
            <person name="Submissions S."/>
        </authorList>
    </citation>
    <scope>NUCLEOTIDE SEQUENCE [LARGE SCALE GENOMIC DNA]</scope>
    <source>
        <strain evidence="14">DSM 3669</strain>
    </source>
</reference>
<feature type="transmembrane region" description="Helical" evidence="10">
    <location>
        <begin position="12"/>
        <end position="31"/>
    </location>
</feature>
<dbReference type="Pfam" id="PF02518">
    <property type="entry name" value="HATPase_c"/>
    <property type="match status" value="1"/>
</dbReference>
<dbReference type="SMART" id="SM00387">
    <property type="entry name" value="HATPase_c"/>
    <property type="match status" value="1"/>
</dbReference>
<keyword evidence="8" id="KW-0067">ATP-binding</keyword>
<dbReference type="SUPFAM" id="SSF55874">
    <property type="entry name" value="ATPase domain of HSP90 chaperone/DNA topoisomerase II/histidine kinase"/>
    <property type="match status" value="1"/>
</dbReference>